<dbReference type="Proteomes" id="UP000034166">
    <property type="component" value="Unassembled WGS sequence"/>
</dbReference>
<dbReference type="OrthoDB" id="2453381at2"/>
<evidence type="ECO:0000313" key="1">
    <source>
        <dbReference type="EMBL" id="KKK37654.1"/>
    </source>
</evidence>
<dbReference type="InterPro" id="IPR046126">
    <property type="entry name" value="DUF6123"/>
</dbReference>
<keyword evidence="2" id="KW-1185">Reference proteome</keyword>
<dbReference type="EMBL" id="LAYY01000013">
    <property type="protein sequence ID" value="KKK37654.1"/>
    <property type="molecule type" value="Genomic_DNA"/>
</dbReference>
<evidence type="ECO:0000313" key="2">
    <source>
        <dbReference type="Proteomes" id="UP000034166"/>
    </source>
</evidence>
<accession>A0A0M2SSU1</accession>
<comment type="caution">
    <text evidence="1">The sequence shown here is derived from an EMBL/GenBank/DDBJ whole genome shotgun (WGS) entry which is preliminary data.</text>
</comment>
<dbReference type="Pfam" id="PF19618">
    <property type="entry name" value="DUF6123"/>
    <property type="match status" value="1"/>
</dbReference>
<organism evidence="1 2">
    <name type="scientific">Mesobacillus campisalis</name>
    <dbReference type="NCBI Taxonomy" id="1408103"/>
    <lineage>
        <taxon>Bacteria</taxon>
        <taxon>Bacillati</taxon>
        <taxon>Bacillota</taxon>
        <taxon>Bacilli</taxon>
        <taxon>Bacillales</taxon>
        <taxon>Bacillaceae</taxon>
        <taxon>Mesobacillus</taxon>
    </lineage>
</organism>
<reference evidence="1 2" key="1">
    <citation type="submission" date="2015-04" db="EMBL/GenBank/DDBJ databases">
        <title>Taxonomic description and genome sequence of Bacillus campisalis sp. nov., a novel member of the genus Bacillus isolated from solar saltern.</title>
        <authorList>
            <person name="Mathan Kumar R."/>
            <person name="Kaur G."/>
            <person name="Kumar A."/>
            <person name="Singh N.K."/>
            <person name="Kaur N."/>
            <person name="Kumar N."/>
            <person name="Mayilraj S."/>
        </authorList>
    </citation>
    <scope>NUCLEOTIDE SEQUENCE [LARGE SCALE GENOMIC DNA]</scope>
    <source>
        <strain evidence="1 2">SA2-6</strain>
    </source>
</reference>
<protein>
    <submittedName>
        <fullName evidence="1">Uncharacterized protein</fullName>
    </submittedName>
</protein>
<dbReference type="PATRIC" id="fig|1408103.3.peg.2937"/>
<gene>
    <name evidence="1" type="ORF">WQ57_13055</name>
</gene>
<sequence length="89" mass="10181">MISLEEYLLRLNSKGFHFGDDAIGFIYFGKHYTGATDELANAALELTLKAQKRFDGSFYVSLLETFSANEIKNRKEAIRFVRDKQLLAL</sequence>
<name>A0A0M2SSU1_9BACI</name>
<dbReference type="AlphaFoldDB" id="A0A0M2SSU1"/>
<proteinExistence type="predicted"/>
<dbReference type="RefSeq" id="WP_046524215.1">
    <property type="nucleotide sequence ID" value="NZ_LAYY01000013.1"/>
</dbReference>